<name>C7Q3X2_CATAD</name>
<protein>
    <submittedName>
        <fullName evidence="10">ErfK/YbiS/YcfS/YnhG family protein</fullName>
    </submittedName>
</protein>
<keyword evidence="4 6" id="KW-0573">Peptidoglycan synthesis</keyword>
<comment type="caution">
    <text evidence="6">Lacks conserved residue(s) required for the propagation of feature annotation.</text>
</comment>
<dbReference type="RefSeq" id="WP_015797454.1">
    <property type="nucleotide sequence ID" value="NC_013131.1"/>
</dbReference>
<gene>
    <name evidence="10" type="ordered locus">Caci_8917</name>
</gene>
<organism evidence="10 11">
    <name type="scientific">Catenulispora acidiphila (strain DSM 44928 / JCM 14897 / NBRC 102108 / NRRL B-24433 / ID139908)</name>
    <dbReference type="NCBI Taxonomy" id="479433"/>
    <lineage>
        <taxon>Bacteria</taxon>
        <taxon>Bacillati</taxon>
        <taxon>Actinomycetota</taxon>
        <taxon>Actinomycetes</taxon>
        <taxon>Catenulisporales</taxon>
        <taxon>Catenulisporaceae</taxon>
        <taxon>Catenulispora</taxon>
    </lineage>
</organism>
<dbReference type="AlphaFoldDB" id="C7Q3X2"/>
<evidence type="ECO:0000313" key="11">
    <source>
        <dbReference type="Proteomes" id="UP000000851"/>
    </source>
</evidence>
<accession>C7Q3X2</accession>
<dbReference type="HOGENOM" id="CLU_1265051_0_0_11"/>
<evidence type="ECO:0000256" key="5">
    <source>
        <dbReference type="ARBA" id="ARBA00023316"/>
    </source>
</evidence>
<feature type="region of interest" description="Disordered" evidence="7">
    <location>
        <begin position="68"/>
        <end position="93"/>
    </location>
</feature>
<dbReference type="GO" id="GO:0005576">
    <property type="term" value="C:extracellular region"/>
    <property type="evidence" value="ECO:0007669"/>
    <property type="project" value="TreeGrafter"/>
</dbReference>
<dbReference type="GO" id="GO:0018104">
    <property type="term" value="P:peptidoglycan-protein cross-linking"/>
    <property type="evidence" value="ECO:0007669"/>
    <property type="project" value="TreeGrafter"/>
</dbReference>
<dbReference type="KEGG" id="cai:Caci_8917"/>
<dbReference type="PANTHER" id="PTHR30582:SF2">
    <property type="entry name" value="L,D-TRANSPEPTIDASE YCIB-RELATED"/>
    <property type="match status" value="1"/>
</dbReference>
<evidence type="ECO:0000259" key="9">
    <source>
        <dbReference type="PROSITE" id="PS52029"/>
    </source>
</evidence>
<dbReference type="CDD" id="cd16913">
    <property type="entry name" value="YkuD_like"/>
    <property type="match status" value="1"/>
</dbReference>
<dbReference type="InParanoid" id="C7Q3X2"/>
<keyword evidence="2" id="KW-0808">Transferase</keyword>
<evidence type="ECO:0000256" key="4">
    <source>
        <dbReference type="ARBA" id="ARBA00022984"/>
    </source>
</evidence>
<comment type="pathway">
    <text evidence="1 6">Cell wall biogenesis; peptidoglycan biosynthesis.</text>
</comment>
<evidence type="ECO:0000256" key="7">
    <source>
        <dbReference type="SAM" id="MobiDB-lite"/>
    </source>
</evidence>
<dbReference type="GO" id="GO:0071972">
    <property type="term" value="F:peptidoglycan L,D-transpeptidase activity"/>
    <property type="evidence" value="ECO:0007669"/>
    <property type="project" value="TreeGrafter"/>
</dbReference>
<proteinExistence type="predicted"/>
<dbReference type="EMBL" id="CP001700">
    <property type="protein sequence ID" value="ACU77730.1"/>
    <property type="molecule type" value="Genomic_DNA"/>
</dbReference>
<evidence type="ECO:0000256" key="1">
    <source>
        <dbReference type="ARBA" id="ARBA00004752"/>
    </source>
</evidence>
<dbReference type="InterPro" id="IPR038063">
    <property type="entry name" value="Transpep_catalytic_dom"/>
</dbReference>
<dbReference type="Pfam" id="PF03734">
    <property type="entry name" value="YkuD"/>
    <property type="match status" value="1"/>
</dbReference>
<dbReference type="GO" id="GO:0016740">
    <property type="term" value="F:transferase activity"/>
    <property type="evidence" value="ECO:0007669"/>
    <property type="project" value="UniProtKB-KW"/>
</dbReference>
<keyword evidence="8" id="KW-0472">Membrane</keyword>
<evidence type="ECO:0000256" key="2">
    <source>
        <dbReference type="ARBA" id="ARBA00022679"/>
    </source>
</evidence>
<dbReference type="GO" id="GO:0071555">
    <property type="term" value="P:cell wall organization"/>
    <property type="evidence" value="ECO:0007669"/>
    <property type="project" value="UniProtKB-UniRule"/>
</dbReference>
<feature type="compositionally biased region" description="Low complexity" evidence="7">
    <location>
        <begin position="74"/>
        <end position="93"/>
    </location>
</feature>
<keyword evidence="3 6" id="KW-0133">Cell shape</keyword>
<dbReference type="InterPro" id="IPR005490">
    <property type="entry name" value="LD_TPept_cat_dom"/>
</dbReference>
<dbReference type="GO" id="GO:0008360">
    <property type="term" value="P:regulation of cell shape"/>
    <property type="evidence" value="ECO:0007669"/>
    <property type="project" value="UniProtKB-UniRule"/>
</dbReference>
<feature type="transmembrane region" description="Helical" evidence="8">
    <location>
        <begin position="45"/>
        <end position="64"/>
    </location>
</feature>
<dbReference type="Proteomes" id="UP000000851">
    <property type="component" value="Chromosome"/>
</dbReference>
<dbReference type="UniPathway" id="UPA00219"/>
<keyword evidence="8" id="KW-0812">Transmembrane</keyword>
<keyword evidence="8" id="KW-1133">Transmembrane helix</keyword>
<dbReference type="eggNOG" id="COG1376">
    <property type="taxonomic scope" value="Bacteria"/>
</dbReference>
<sequence length="218" mass="23139">MPDTIEDRLADLGGNLETAAAFRSPSLIRSRGEQIRVTHRRRMTAVASATAAVAIIGVGSLVALRPTGGHQGHTVSPSVSSSASKSAPPAKTTQATPIALIDLKQDQMTVYDKQGHIVKTVPVTAGTPANPSHVGTFTITAKQDQAEKVSDSGTDTSYRLTVHWVLTLDAGGPQIYAMPWDDGRFGKGNRTHGDIGMSTDMAQWLYTNVAIGDHIKIQ</sequence>
<dbReference type="PROSITE" id="PS52029">
    <property type="entry name" value="LD_TPASE"/>
    <property type="match status" value="1"/>
</dbReference>
<dbReference type="PANTHER" id="PTHR30582">
    <property type="entry name" value="L,D-TRANSPEPTIDASE"/>
    <property type="match status" value="1"/>
</dbReference>
<dbReference type="InterPro" id="IPR050979">
    <property type="entry name" value="LD-transpeptidase"/>
</dbReference>
<feature type="domain" description="L,D-TPase catalytic" evidence="9">
    <location>
        <begin position="97"/>
        <end position="218"/>
    </location>
</feature>
<dbReference type="STRING" id="479433.Caci_8917"/>
<evidence type="ECO:0000256" key="3">
    <source>
        <dbReference type="ARBA" id="ARBA00022960"/>
    </source>
</evidence>
<dbReference type="OrthoDB" id="5242354at2"/>
<dbReference type="SUPFAM" id="SSF141523">
    <property type="entry name" value="L,D-transpeptidase catalytic domain-like"/>
    <property type="match status" value="1"/>
</dbReference>
<dbReference type="Gene3D" id="2.40.440.10">
    <property type="entry name" value="L,D-transpeptidase catalytic domain-like"/>
    <property type="match status" value="1"/>
</dbReference>
<keyword evidence="5 6" id="KW-0961">Cell wall biogenesis/degradation</keyword>
<evidence type="ECO:0000313" key="10">
    <source>
        <dbReference type="EMBL" id="ACU77730.1"/>
    </source>
</evidence>
<evidence type="ECO:0000256" key="8">
    <source>
        <dbReference type="SAM" id="Phobius"/>
    </source>
</evidence>
<evidence type="ECO:0000256" key="6">
    <source>
        <dbReference type="PROSITE-ProRule" id="PRU01373"/>
    </source>
</evidence>
<reference evidence="10 11" key="1">
    <citation type="journal article" date="2009" name="Stand. Genomic Sci.">
        <title>Complete genome sequence of Catenulispora acidiphila type strain (ID 139908).</title>
        <authorList>
            <person name="Copeland A."/>
            <person name="Lapidus A."/>
            <person name="Glavina Del Rio T."/>
            <person name="Nolan M."/>
            <person name="Lucas S."/>
            <person name="Chen F."/>
            <person name="Tice H."/>
            <person name="Cheng J.F."/>
            <person name="Bruce D."/>
            <person name="Goodwin L."/>
            <person name="Pitluck S."/>
            <person name="Mikhailova N."/>
            <person name="Pati A."/>
            <person name="Ivanova N."/>
            <person name="Mavromatis K."/>
            <person name="Chen A."/>
            <person name="Palaniappan K."/>
            <person name="Chain P."/>
            <person name="Land M."/>
            <person name="Hauser L."/>
            <person name="Chang Y.J."/>
            <person name="Jeffries C.D."/>
            <person name="Chertkov O."/>
            <person name="Brettin T."/>
            <person name="Detter J.C."/>
            <person name="Han C."/>
            <person name="Ali Z."/>
            <person name="Tindall B.J."/>
            <person name="Goker M."/>
            <person name="Bristow J."/>
            <person name="Eisen J.A."/>
            <person name="Markowitz V."/>
            <person name="Hugenholtz P."/>
            <person name="Kyrpides N.C."/>
            <person name="Klenk H.P."/>
        </authorList>
    </citation>
    <scope>NUCLEOTIDE SEQUENCE [LARGE SCALE GENOMIC DNA]</scope>
    <source>
        <strain evidence="11">DSM 44928 / JCM 14897 / NBRC 102108 / NRRL B-24433 / ID139908</strain>
    </source>
</reference>
<keyword evidence="11" id="KW-1185">Reference proteome</keyword>